<reference evidence="2 3" key="2">
    <citation type="submission" date="2015-02" db="EMBL/GenBank/DDBJ databases">
        <title>The complete genome of Sphingomonas hengshuiensis sp. WHSC-8 isolated from soil of Hengshui Lake.</title>
        <authorList>
            <person name="Wei S."/>
            <person name="Guo J."/>
            <person name="Su C."/>
            <person name="Wu R."/>
            <person name="Zhang Z."/>
            <person name="Liang K."/>
            <person name="Li H."/>
            <person name="Wang T."/>
            <person name="Liu H."/>
            <person name="Zhang C."/>
            <person name="Li Z."/>
            <person name="Wang Q."/>
            <person name="Meng J."/>
        </authorList>
    </citation>
    <scope>NUCLEOTIDE SEQUENCE [LARGE SCALE GENOMIC DNA]</scope>
    <source>
        <strain evidence="2 3">WHSC-8</strain>
    </source>
</reference>
<accession>A0A7U4JAU4</accession>
<keyword evidence="1" id="KW-0472">Membrane</keyword>
<reference evidence="2 3" key="1">
    <citation type="journal article" date="2015" name="Int. J. Syst. Evol. Microbiol.">
        <title>Sphingomonas hengshuiensis sp. nov., isolated from lake wetland.</title>
        <authorList>
            <person name="Wei S."/>
            <person name="Wang T."/>
            <person name="Liu H."/>
            <person name="Zhang C."/>
            <person name="Guo J."/>
            <person name="Wang Q."/>
            <person name="Liang K."/>
            <person name="Zhang Z."/>
        </authorList>
    </citation>
    <scope>NUCLEOTIDE SEQUENCE [LARGE SCALE GENOMIC DNA]</scope>
    <source>
        <strain evidence="2 3">WHSC-8</strain>
    </source>
</reference>
<keyword evidence="1" id="KW-1133">Transmembrane helix</keyword>
<gene>
    <name evidence="2" type="ORF">TS85_19010</name>
</gene>
<name>A0A7U4JAU4_9SPHN</name>
<dbReference type="KEGG" id="sphi:TS85_19010"/>
<sequence>MLHSSTPSDVIAAPALGEASVAEDPYHLAVFQAWACAFGASAVVYLSGPITTGKRLLAAIEEGRPLDTVLPENLAVMRETAHRLRQQVPPIVLDPSPLVVAHWSQQQYMLLWRGLIERHAREVRFMPDWEYSRGCAEEFVFAAALGIPTLDLDGSAIAPVAGAARLARAIDRLNKSIAGHERLAALASALNALRNELGGG</sequence>
<dbReference type="EMBL" id="CP010836">
    <property type="protein sequence ID" value="AJP73427.1"/>
    <property type="molecule type" value="Genomic_DNA"/>
</dbReference>
<proteinExistence type="predicted"/>
<protein>
    <submittedName>
        <fullName evidence="2">Uncharacterized protein</fullName>
    </submittedName>
</protein>
<dbReference type="OrthoDB" id="5196043at2"/>
<dbReference type="Proteomes" id="UP000032300">
    <property type="component" value="Chromosome"/>
</dbReference>
<evidence type="ECO:0000313" key="3">
    <source>
        <dbReference type="Proteomes" id="UP000032300"/>
    </source>
</evidence>
<keyword evidence="1" id="KW-0812">Transmembrane</keyword>
<evidence type="ECO:0000256" key="1">
    <source>
        <dbReference type="SAM" id="Phobius"/>
    </source>
</evidence>
<organism evidence="2 3">
    <name type="scientific">Sphingomonas hengshuiensis</name>
    <dbReference type="NCBI Taxonomy" id="1609977"/>
    <lineage>
        <taxon>Bacteria</taxon>
        <taxon>Pseudomonadati</taxon>
        <taxon>Pseudomonadota</taxon>
        <taxon>Alphaproteobacteria</taxon>
        <taxon>Sphingomonadales</taxon>
        <taxon>Sphingomonadaceae</taxon>
        <taxon>Sphingomonas</taxon>
    </lineage>
</organism>
<keyword evidence="3" id="KW-1185">Reference proteome</keyword>
<feature type="transmembrane region" description="Helical" evidence="1">
    <location>
        <begin position="26"/>
        <end position="46"/>
    </location>
</feature>
<dbReference type="AlphaFoldDB" id="A0A7U4JAU4"/>
<evidence type="ECO:0000313" key="2">
    <source>
        <dbReference type="EMBL" id="AJP73427.1"/>
    </source>
</evidence>